<organism evidence="2 3">
    <name type="scientific">Bradyrhizobium erythrophlei</name>
    <dbReference type="NCBI Taxonomy" id="1437360"/>
    <lineage>
        <taxon>Bacteria</taxon>
        <taxon>Pseudomonadati</taxon>
        <taxon>Pseudomonadota</taxon>
        <taxon>Alphaproteobacteria</taxon>
        <taxon>Hyphomicrobiales</taxon>
        <taxon>Nitrobacteraceae</taxon>
        <taxon>Bradyrhizobium</taxon>
    </lineage>
</organism>
<dbReference type="Proteomes" id="UP000190675">
    <property type="component" value="Chromosome I"/>
</dbReference>
<dbReference type="EMBL" id="LT670818">
    <property type="protein sequence ID" value="SHG23270.1"/>
    <property type="molecule type" value="Genomic_DNA"/>
</dbReference>
<dbReference type="SUPFAM" id="SSF46626">
    <property type="entry name" value="Cytochrome c"/>
    <property type="match status" value="1"/>
</dbReference>
<reference evidence="2 3" key="1">
    <citation type="submission" date="2016-11" db="EMBL/GenBank/DDBJ databases">
        <authorList>
            <person name="Jaros S."/>
            <person name="Januszkiewicz K."/>
            <person name="Wedrychowicz H."/>
        </authorList>
    </citation>
    <scope>NUCLEOTIDE SEQUENCE [LARGE SCALE GENOMIC DNA]</scope>
    <source>
        <strain evidence="2 3">GAS242</strain>
    </source>
</reference>
<evidence type="ECO:0000313" key="2">
    <source>
        <dbReference type="EMBL" id="SHG23270.1"/>
    </source>
</evidence>
<evidence type="ECO:0008006" key="4">
    <source>
        <dbReference type="Google" id="ProtNLM"/>
    </source>
</evidence>
<dbReference type="AlphaFoldDB" id="A0A1M5I5M7"/>
<feature type="compositionally biased region" description="Low complexity" evidence="1">
    <location>
        <begin position="100"/>
        <end position="128"/>
    </location>
</feature>
<gene>
    <name evidence="2" type="ORF">SAMN05444169_1285</name>
</gene>
<sequence>MQFRSEGRSLRKLWVRRLFGHLALGTILVLTGGAAHAQNLDQGKSAAKLFADGCSSCHRSPRGLAKGRFRLTLFLFLQDHYATSSSSAWALTSYLESLDGAPRGRSRSAAAKPSSPANSSSRSAARPPASVPEH</sequence>
<dbReference type="GO" id="GO:0009055">
    <property type="term" value="F:electron transfer activity"/>
    <property type="evidence" value="ECO:0007669"/>
    <property type="project" value="InterPro"/>
</dbReference>
<feature type="region of interest" description="Disordered" evidence="1">
    <location>
        <begin position="100"/>
        <end position="134"/>
    </location>
</feature>
<evidence type="ECO:0000256" key="1">
    <source>
        <dbReference type="SAM" id="MobiDB-lite"/>
    </source>
</evidence>
<name>A0A1M5I5M7_9BRAD</name>
<dbReference type="GO" id="GO:0020037">
    <property type="term" value="F:heme binding"/>
    <property type="evidence" value="ECO:0007669"/>
    <property type="project" value="InterPro"/>
</dbReference>
<dbReference type="InterPro" id="IPR036909">
    <property type="entry name" value="Cyt_c-like_dom_sf"/>
</dbReference>
<accession>A0A1M5I5M7</accession>
<protein>
    <recommendedName>
        <fullName evidence="4">Cytochrome c domain-containing protein</fullName>
    </recommendedName>
</protein>
<evidence type="ECO:0000313" key="3">
    <source>
        <dbReference type="Proteomes" id="UP000190675"/>
    </source>
</evidence>
<proteinExistence type="predicted"/>